<gene>
    <name evidence="2" type="primary">HLSG-g11</name>
</gene>
<dbReference type="EMBL" id="AB218908">
    <property type="protein sequence ID" value="BAE00174.1"/>
    <property type="molecule type" value="mRNA"/>
</dbReference>
<accession>Q4R1A3</accession>
<keyword evidence="1" id="KW-0732">Signal</keyword>
<reference evidence="2" key="1">
    <citation type="journal article" date="2005" name="J. Vet. Med. Sci.">
        <title>Random sequencing of cDNA library derived from partially-fed adult female Haemaphysalis longicornis salivary gland.</title>
        <authorList>
            <person name="Nakajima C."/>
            <person name="da Silva I."/>
            <person name="Imamura S."/>
            <person name="Konnai S."/>
            <person name="Ohashi K."/>
            <person name="Onuma M."/>
        </authorList>
    </citation>
    <scope>NUCLEOTIDE SEQUENCE</scope>
    <source>
        <tissue evidence="2">Salivary gland</tissue>
    </source>
</reference>
<evidence type="ECO:0000256" key="1">
    <source>
        <dbReference type="SAM" id="SignalP"/>
    </source>
</evidence>
<feature type="signal peptide" evidence="1">
    <location>
        <begin position="1"/>
        <end position="22"/>
    </location>
</feature>
<organism evidence="2">
    <name type="scientific">Haemaphysalis longicornis</name>
    <name type="common">Bush tick</name>
    <dbReference type="NCBI Taxonomy" id="44386"/>
    <lineage>
        <taxon>Eukaryota</taxon>
        <taxon>Metazoa</taxon>
        <taxon>Ecdysozoa</taxon>
        <taxon>Arthropoda</taxon>
        <taxon>Chelicerata</taxon>
        <taxon>Arachnida</taxon>
        <taxon>Acari</taxon>
        <taxon>Parasitiformes</taxon>
        <taxon>Ixodida</taxon>
        <taxon>Ixodoidea</taxon>
        <taxon>Ixodidae</taxon>
        <taxon>Haemaphysalinae</taxon>
        <taxon>Haemaphysalis</taxon>
    </lineage>
</organism>
<name>Q4R1A3_HAELO</name>
<sequence>MPSFYVAVLLLLNVVCPKLASGDEANRAKYDGWGSPCTYDNCTENKDCKNGCPCSSDGNGMKVCAMPDDLMDAAK</sequence>
<proteinExistence type="evidence at transcript level"/>
<evidence type="ECO:0000313" key="2">
    <source>
        <dbReference type="EMBL" id="BAE00174.1"/>
    </source>
</evidence>
<protein>
    <submittedName>
        <fullName evidence="2">Uncharacterized protein HLSG-g11</fullName>
    </submittedName>
</protein>
<dbReference type="AlphaFoldDB" id="Q4R1A3"/>
<feature type="chain" id="PRO_5004242146" evidence="1">
    <location>
        <begin position="23"/>
        <end position="75"/>
    </location>
</feature>